<name>A0A7C4RSC6_9BACT</name>
<dbReference type="EMBL" id="DSUH01000103">
    <property type="protein sequence ID" value="HGU32117.1"/>
    <property type="molecule type" value="Genomic_DNA"/>
</dbReference>
<dbReference type="AlphaFoldDB" id="A0A7C4RSC6"/>
<gene>
    <name evidence="1" type="ORF">ENS29_04590</name>
</gene>
<protein>
    <submittedName>
        <fullName evidence="1">Uncharacterized protein</fullName>
    </submittedName>
</protein>
<reference evidence="1" key="1">
    <citation type="journal article" date="2020" name="mSystems">
        <title>Genome- and Community-Level Interaction Insights into Carbon Utilization and Element Cycling Functions of Hydrothermarchaeota in Hydrothermal Sediment.</title>
        <authorList>
            <person name="Zhou Z."/>
            <person name="Liu Y."/>
            <person name="Xu W."/>
            <person name="Pan J."/>
            <person name="Luo Z.H."/>
            <person name="Li M."/>
        </authorList>
    </citation>
    <scope>NUCLEOTIDE SEQUENCE [LARGE SCALE GENOMIC DNA]</scope>
    <source>
        <strain evidence="1">SpSt-477</strain>
    </source>
</reference>
<proteinExistence type="predicted"/>
<comment type="caution">
    <text evidence="1">The sequence shown here is derived from an EMBL/GenBank/DDBJ whole genome shotgun (WGS) entry which is preliminary data.</text>
</comment>
<organism evidence="1">
    <name type="scientific">Desulfatirhabdium butyrativorans</name>
    <dbReference type="NCBI Taxonomy" id="340467"/>
    <lineage>
        <taxon>Bacteria</taxon>
        <taxon>Pseudomonadati</taxon>
        <taxon>Thermodesulfobacteriota</taxon>
        <taxon>Desulfobacteria</taxon>
        <taxon>Desulfobacterales</taxon>
        <taxon>Desulfatirhabdiaceae</taxon>
        <taxon>Desulfatirhabdium</taxon>
    </lineage>
</organism>
<evidence type="ECO:0000313" key="1">
    <source>
        <dbReference type="EMBL" id="HGU32117.1"/>
    </source>
</evidence>
<accession>A0A7C4RSC6</accession>
<sequence length="206" mass="23826">MISDDQREHLHTWITVRRVRDTMGRTRVQEWMASISEYLTFRKSLQSFFDEHLKSYCQGKCFDTRRSACCGKDSIIVHFADIAINVLLSADEEIDPILEALTTEPLGFSCVYLGPKGCLWKLTPIVCAMFLCDGLIDVRLKGNRELEETWHCLQEQRKTFTWPDRSVLFDELEKSFLALGVQSPLMHYQYSPGLLRVKRNAGLIKT</sequence>